<feature type="region of interest" description="Disordered" evidence="1">
    <location>
        <begin position="364"/>
        <end position="415"/>
    </location>
</feature>
<dbReference type="SUPFAM" id="SSF51197">
    <property type="entry name" value="Clavaminate synthase-like"/>
    <property type="match status" value="1"/>
</dbReference>
<evidence type="ECO:0008006" key="7">
    <source>
        <dbReference type="Google" id="ProtNLM"/>
    </source>
</evidence>
<dbReference type="Pfam" id="PF23134">
    <property type="entry name" value="TRIP4_3rd"/>
    <property type="match status" value="1"/>
</dbReference>
<evidence type="ECO:0000259" key="3">
    <source>
        <dbReference type="Pfam" id="PF13532"/>
    </source>
</evidence>
<gene>
    <name evidence="5" type="ORF">PCOR1329_LOCUS62158</name>
</gene>
<dbReference type="Gene3D" id="2.60.120.590">
    <property type="entry name" value="Alpha-ketoglutarate-dependent dioxygenase AlkB-like"/>
    <property type="match status" value="1"/>
</dbReference>
<dbReference type="InterPro" id="IPR015947">
    <property type="entry name" value="PUA-like_sf"/>
</dbReference>
<dbReference type="PANTHER" id="PTHR12963:SF4">
    <property type="entry name" value="ACTIVATING SIGNAL COINTEGRATOR 1"/>
    <property type="match status" value="1"/>
</dbReference>
<evidence type="ECO:0000259" key="4">
    <source>
        <dbReference type="Pfam" id="PF23134"/>
    </source>
</evidence>
<dbReference type="Gene3D" id="2.30.130.30">
    <property type="entry name" value="Hypothetical protein"/>
    <property type="match status" value="1"/>
</dbReference>
<feature type="domain" description="Alpha-ketoglutarate-dependent dioxygenase AlkB-like" evidence="3">
    <location>
        <begin position="723"/>
        <end position="938"/>
    </location>
</feature>
<name>A0ABN9W0C1_9DINO</name>
<feature type="domain" description="Activating signal cointegrator 1 third" evidence="4">
    <location>
        <begin position="246"/>
        <end position="298"/>
    </location>
</feature>
<reference evidence="5" key="1">
    <citation type="submission" date="2023-10" db="EMBL/GenBank/DDBJ databases">
        <authorList>
            <person name="Chen Y."/>
            <person name="Shah S."/>
            <person name="Dougan E. K."/>
            <person name="Thang M."/>
            <person name="Chan C."/>
        </authorList>
    </citation>
    <scope>NUCLEOTIDE SEQUENCE [LARGE SCALE GENOMIC DNA]</scope>
</reference>
<accession>A0ABN9W0C1</accession>
<dbReference type="CDD" id="cd06554">
    <property type="entry name" value="ASCH_ASC-1_like"/>
    <property type="match status" value="1"/>
</dbReference>
<feature type="region of interest" description="Disordered" evidence="1">
    <location>
        <begin position="73"/>
        <end position="132"/>
    </location>
</feature>
<proteinExistence type="predicted"/>
<dbReference type="Pfam" id="PF13532">
    <property type="entry name" value="2OG-FeII_Oxy_2"/>
    <property type="match status" value="1"/>
</dbReference>
<dbReference type="InterPro" id="IPR056993">
    <property type="entry name" value="TRIP4_3rd_dom"/>
</dbReference>
<comment type="caution">
    <text evidence="5">The sequence shown here is derived from an EMBL/GenBank/DDBJ whole genome shotgun (WGS) entry which is preliminary data.</text>
</comment>
<dbReference type="InterPro" id="IPR037151">
    <property type="entry name" value="AlkB-like_sf"/>
</dbReference>
<evidence type="ECO:0000313" key="5">
    <source>
        <dbReference type="EMBL" id="CAK0878365.1"/>
    </source>
</evidence>
<feature type="region of interest" description="Disordered" evidence="1">
    <location>
        <begin position="203"/>
        <end position="223"/>
    </location>
</feature>
<organism evidence="5 6">
    <name type="scientific">Prorocentrum cordatum</name>
    <dbReference type="NCBI Taxonomy" id="2364126"/>
    <lineage>
        <taxon>Eukaryota</taxon>
        <taxon>Sar</taxon>
        <taxon>Alveolata</taxon>
        <taxon>Dinophyceae</taxon>
        <taxon>Prorocentrales</taxon>
        <taxon>Prorocentraceae</taxon>
        <taxon>Prorocentrum</taxon>
    </lineage>
</organism>
<dbReference type="Pfam" id="PF06221">
    <property type="entry name" value="zf-C2HC5"/>
    <property type="match status" value="1"/>
</dbReference>
<feature type="region of interest" description="Disordered" evidence="1">
    <location>
        <begin position="664"/>
        <end position="683"/>
    </location>
</feature>
<evidence type="ECO:0000259" key="2">
    <source>
        <dbReference type="Pfam" id="PF06221"/>
    </source>
</evidence>
<feature type="compositionally biased region" description="Low complexity" evidence="1">
    <location>
        <begin position="664"/>
        <end position="674"/>
    </location>
</feature>
<feature type="domain" description="TRIP4/RQT4 C2HC5-type zinc finger" evidence="2">
    <location>
        <begin position="157"/>
        <end position="186"/>
    </location>
</feature>
<feature type="compositionally biased region" description="Gly residues" evidence="1">
    <location>
        <begin position="86"/>
        <end position="107"/>
    </location>
</feature>
<feature type="region of interest" description="Disordered" evidence="1">
    <location>
        <begin position="614"/>
        <end position="642"/>
    </location>
</feature>
<dbReference type="InterPro" id="IPR039128">
    <property type="entry name" value="TRIP4-like"/>
</dbReference>
<feature type="compositionally biased region" description="Low complexity" evidence="1">
    <location>
        <begin position="621"/>
        <end position="642"/>
    </location>
</feature>
<evidence type="ECO:0000313" key="6">
    <source>
        <dbReference type="Proteomes" id="UP001189429"/>
    </source>
</evidence>
<sequence length="941" mass="102206">MQGAPPAEAERRLRQWAGQEISKLLQMPADGCEEVVEVIFGYDDAGELKEFLGGFCENASWKVERFVEELFEKRHGRPKEPPAAPGGRGAPGRGAGGKDAGGKGAGRGRGEAESARGRGRGGRGPAKDEYPRLQIPMYERDKADKRLIVIDAASGRHPVLTNCLNCGKVVTESEGWGPCLFCGNPLEMGVGRSVLHGDDRGYLGGATKSAQEEEERNRSFERAKETKDRLLNYDRNSKQRTVVYDDATDWYSESINPWLNERQREDAMQKAKQQEQRKQDEKRKIHCSIDIFGRTIVDTSAQVMADMDKKNKQDLHDWTMNVSEQNKLRDFVQNGTKGTGVSVAAAPMAGDSQDLYSRLRASLHGAQRKLQSSEGKWDPHRASPEEDDQASQRKSTRWDASVDSNRVEGEFSESTLGALSKSAEAAPRLLPVDESPCTDEDDSGACISMNQPWASLLIHGFSRTEGRGWKTEHRGRLWIHAAGKAPDKFEVDTLEQTYSSLYESKGVPVPALPSQAGGYPTSAVLGCVDLEQCWSREEYANVLKTNPDMPQEENSCEYIFWCLRPRRLTVPIKMGEDQRIWRLPQGCLPSAQRGLQAVRWPAPSDAAGRLVLPDLPRQEPSRPSASSSATAGGAGAASAAGGAGAARSSAGEAKAAPAAGKAKAAPAAGSAAVASGGGGPARRAAPPCLDLLPAEAPAEILEAITKDTDGLDRDAMVLQSGFVQLVGFVPADVQQRIVDEMRELGISASGFFPEQFDGVKNSPGVLRMHLGRHWNTAAQRYEVDRGNLDGAPAAPLPKLLADMYLEAVKRANREMNSGANKKRKLKPFPEGKAPDAAAVDFFPPSATMQIHQDRRESNESINAGYAVMGICIGDACDFAYGTEAPTDKRKPKSLTLKSGDVVLFGSDSRLLWHGVNRIMPRTAPPCLRMIPGRLSLTVKVL</sequence>
<dbReference type="PANTHER" id="PTHR12963">
    <property type="entry name" value="THYROID RECEPTOR INTERACTING PROTEIN RELATED"/>
    <property type="match status" value="1"/>
</dbReference>
<dbReference type="InterPro" id="IPR027450">
    <property type="entry name" value="AlkB-like"/>
</dbReference>
<feature type="compositionally biased region" description="Basic and acidic residues" evidence="1">
    <location>
        <begin position="375"/>
        <end position="384"/>
    </location>
</feature>
<protein>
    <recommendedName>
        <fullName evidence="7">Alpha-ketoglutarate-dependent dioxygenase AlkB-like domain-containing protein</fullName>
    </recommendedName>
</protein>
<keyword evidence="6" id="KW-1185">Reference proteome</keyword>
<dbReference type="SUPFAM" id="SSF88697">
    <property type="entry name" value="PUA domain-like"/>
    <property type="match status" value="1"/>
</dbReference>
<dbReference type="EMBL" id="CAUYUJ010017838">
    <property type="protein sequence ID" value="CAK0878365.1"/>
    <property type="molecule type" value="Genomic_DNA"/>
</dbReference>
<dbReference type="Proteomes" id="UP001189429">
    <property type="component" value="Unassembled WGS sequence"/>
</dbReference>
<evidence type="ECO:0000256" key="1">
    <source>
        <dbReference type="SAM" id="MobiDB-lite"/>
    </source>
</evidence>
<dbReference type="InterPro" id="IPR009349">
    <property type="entry name" value="TRIP4/RQT4_C2HC5_Znf"/>
</dbReference>